<dbReference type="Pfam" id="PF07650">
    <property type="entry name" value="KH_2"/>
    <property type="match status" value="1"/>
</dbReference>
<keyword evidence="7" id="KW-1003">Cell membrane</keyword>
<evidence type="ECO:0000256" key="3">
    <source>
        <dbReference type="ARBA" id="ARBA00022741"/>
    </source>
</evidence>
<evidence type="ECO:0000256" key="5">
    <source>
        <dbReference type="ARBA" id="ARBA00023134"/>
    </source>
</evidence>
<dbReference type="PROSITE" id="PS50823">
    <property type="entry name" value="KH_TYPE_2"/>
    <property type="match status" value="1"/>
</dbReference>
<evidence type="ECO:0000256" key="6">
    <source>
        <dbReference type="ARBA" id="ARBA00023136"/>
    </source>
</evidence>
<feature type="region of interest" description="G1" evidence="8">
    <location>
        <begin position="20"/>
        <end position="27"/>
    </location>
</feature>
<feature type="binding site" evidence="7">
    <location>
        <begin position="20"/>
        <end position="27"/>
    </location>
    <ligand>
        <name>GTP</name>
        <dbReference type="ChEBI" id="CHEBI:37565"/>
    </ligand>
</feature>
<feature type="region of interest" description="G4" evidence="8">
    <location>
        <begin position="129"/>
        <end position="132"/>
    </location>
</feature>
<dbReference type="CDD" id="cd04163">
    <property type="entry name" value="Era"/>
    <property type="match status" value="1"/>
</dbReference>
<dbReference type="InterPro" id="IPR030388">
    <property type="entry name" value="G_ERA_dom"/>
</dbReference>
<keyword evidence="3 7" id="KW-0547">Nucleotide-binding</keyword>
<evidence type="ECO:0000256" key="2">
    <source>
        <dbReference type="ARBA" id="ARBA00020484"/>
    </source>
</evidence>
<feature type="domain" description="Era-type G" evidence="11">
    <location>
        <begin position="12"/>
        <end position="179"/>
    </location>
</feature>
<reference evidence="12 13" key="1">
    <citation type="submission" date="2020-02" db="EMBL/GenBank/DDBJ databases">
        <authorList>
            <person name="Hogendoorn C."/>
        </authorList>
    </citation>
    <scope>NUCLEOTIDE SEQUENCE [LARGE SCALE GENOMIC DNA]</scope>
    <source>
        <strain evidence="12">R501</strain>
    </source>
</reference>
<dbReference type="NCBIfam" id="TIGR00231">
    <property type="entry name" value="small_GTP"/>
    <property type="match status" value="1"/>
</dbReference>
<dbReference type="GO" id="GO:0005525">
    <property type="term" value="F:GTP binding"/>
    <property type="evidence" value="ECO:0007669"/>
    <property type="project" value="UniProtKB-UniRule"/>
</dbReference>
<proteinExistence type="inferred from homology"/>
<dbReference type="PROSITE" id="PS51713">
    <property type="entry name" value="G_ERA"/>
    <property type="match status" value="1"/>
</dbReference>
<dbReference type="AlphaFoldDB" id="A0A6F8ZIJ6"/>
<keyword evidence="5 7" id="KW-0342">GTP-binding</keyword>
<keyword evidence="13" id="KW-1185">Reference proteome</keyword>
<dbReference type="Gene3D" id="3.30.300.20">
    <property type="match status" value="1"/>
</dbReference>
<dbReference type="PANTHER" id="PTHR42698:SF1">
    <property type="entry name" value="GTPASE ERA, MITOCHONDRIAL"/>
    <property type="match status" value="1"/>
</dbReference>
<comment type="similarity">
    <text evidence="1 7 8 9">Belongs to the TRAFAC class TrmE-Era-EngA-EngB-Septin-like GTPase superfamily. Era GTPase family.</text>
</comment>
<dbReference type="InterPro" id="IPR015946">
    <property type="entry name" value="KH_dom-like_a/b"/>
</dbReference>
<feature type="region of interest" description="G5" evidence="8">
    <location>
        <begin position="158"/>
        <end position="160"/>
    </location>
</feature>
<dbReference type="EMBL" id="LR778114">
    <property type="protein sequence ID" value="CAB1129618.1"/>
    <property type="molecule type" value="Genomic_DNA"/>
</dbReference>
<name>A0A6F8ZIJ6_9FIRM</name>
<dbReference type="GO" id="GO:0000028">
    <property type="term" value="P:ribosomal small subunit assembly"/>
    <property type="evidence" value="ECO:0007669"/>
    <property type="project" value="TreeGrafter"/>
</dbReference>
<evidence type="ECO:0000259" key="10">
    <source>
        <dbReference type="PROSITE" id="PS50823"/>
    </source>
</evidence>
<dbReference type="KEGG" id="hfv:R50_2121"/>
<evidence type="ECO:0000256" key="1">
    <source>
        <dbReference type="ARBA" id="ARBA00007921"/>
    </source>
</evidence>
<accession>A0A6F8ZIJ6</accession>
<organism evidence="12 13">
    <name type="scientific">Candidatus Hydrogenisulfobacillus filiaventi</name>
    <dbReference type="NCBI Taxonomy" id="2707344"/>
    <lineage>
        <taxon>Bacteria</taxon>
        <taxon>Bacillati</taxon>
        <taxon>Bacillota</taxon>
        <taxon>Clostridia</taxon>
        <taxon>Eubacteriales</taxon>
        <taxon>Clostridiales Family XVII. Incertae Sedis</taxon>
        <taxon>Candidatus Hydrogenisulfobacillus</taxon>
    </lineage>
</organism>
<evidence type="ECO:0000313" key="12">
    <source>
        <dbReference type="EMBL" id="CAB1129618.1"/>
    </source>
</evidence>
<keyword evidence="6 7" id="KW-0472">Membrane</keyword>
<dbReference type="PRINTS" id="PR00326">
    <property type="entry name" value="GTP1OBG"/>
</dbReference>
<evidence type="ECO:0000256" key="8">
    <source>
        <dbReference type="PROSITE-ProRule" id="PRU01050"/>
    </source>
</evidence>
<dbReference type="InterPro" id="IPR009019">
    <property type="entry name" value="KH_sf_prok-type"/>
</dbReference>
<dbReference type="CDD" id="cd22534">
    <property type="entry name" value="KH-II_Era"/>
    <property type="match status" value="1"/>
</dbReference>
<keyword evidence="7" id="KW-0690">Ribosome biogenesis</keyword>
<dbReference type="NCBIfam" id="NF000908">
    <property type="entry name" value="PRK00089.1"/>
    <property type="match status" value="1"/>
</dbReference>
<evidence type="ECO:0000256" key="9">
    <source>
        <dbReference type="RuleBase" id="RU003761"/>
    </source>
</evidence>
<dbReference type="GO" id="GO:0005886">
    <property type="term" value="C:plasma membrane"/>
    <property type="evidence" value="ECO:0007669"/>
    <property type="project" value="UniProtKB-SubCell"/>
</dbReference>
<dbReference type="GO" id="GO:0005829">
    <property type="term" value="C:cytosol"/>
    <property type="evidence" value="ECO:0007669"/>
    <property type="project" value="TreeGrafter"/>
</dbReference>
<dbReference type="GO" id="GO:0070181">
    <property type="term" value="F:small ribosomal subunit rRNA binding"/>
    <property type="evidence" value="ECO:0007669"/>
    <property type="project" value="UniProtKB-UniRule"/>
</dbReference>
<dbReference type="InterPro" id="IPR005225">
    <property type="entry name" value="Small_GTP-bd"/>
</dbReference>
<dbReference type="FunFam" id="3.30.300.20:FF:000003">
    <property type="entry name" value="GTPase Era"/>
    <property type="match status" value="1"/>
</dbReference>
<dbReference type="InterPro" id="IPR027417">
    <property type="entry name" value="P-loop_NTPase"/>
</dbReference>
<dbReference type="InterPro" id="IPR005662">
    <property type="entry name" value="GTPase_Era-like"/>
</dbReference>
<evidence type="ECO:0000256" key="4">
    <source>
        <dbReference type="ARBA" id="ARBA00022884"/>
    </source>
</evidence>
<dbReference type="InterPro" id="IPR006073">
    <property type="entry name" value="GTP-bd"/>
</dbReference>
<dbReference type="NCBIfam" id="TIGR00436">
    <property type="entry name" value="era"/>
    <property type="match status" value="1"/>
</dbReference>
<feature type="domain" description="KH type-2" evidence="10">
    <location>
        <begin position="210"/>
        <end position="287"/>
    </location>
</feature>
<dbReference type="Gene3D" id="3.40.50.300">
    <property type="entry name" value="P-loop containing nucleotide triphosphate hydrolases"/>
    <property type="match status" value="1"/>
</dbReference>
<sequence length="304" mass="33306">MAGTPETAEGFRSGFVALAGRPNVGKSTLLNALVGSKVAIVAPKAQTTRNAIRGILHRPGLQAALVDTPGIHRPLHKLGERMVAQAERALREADLVWHVADLTRDPNEEDQRVAALLARQATPAWLVANKADALEPARLAAREQAYAGLMAYRRRFTVSALTGAGLDALLAALAEALPPGPPFFPEDMVTDQAEDFYVAEVIREKVLLAVREEVPHAVAVTVEEKTAKGPDLTYIRAAIYVEREGQKAILIGEGGRMLKSIGQAARLDLEAYFGHRVYLDLWVKVRKHWRNEAGWLRRFGYGEE</sequence>
<evidence type="ECO:0000259" key="11">
    <source>
        <dbReference type="PROSITE" id="PS51713"/>
    </source>
</evidence>
<dbReference type="PANTHER" id="PTHR42698">
    <property type="entry name" value="GTPASE ERA"/>
    <property type="match status" value="1"/>
</dbReference>
<comment type="function">
    <text evidence="7">An essential GTPase that binds both GDP and GTP, with rapid nucleotide exchange. Plays a role in 16S rRNA processing and 30S ribosomal subunit biogenesis and possibly also in cell cycle regulation and energy metabolism.</text>
</comment>
<dbReference type="GO" id="GO:0043024">
    <property type="term" value="F:ribosomal small subunit binding"/>
    <property type="evidence" value="ECO:0007669"/>
    <property type="project" value="TreeGrafter"/>
</dbReference>
<comment type="subunit">
    <text evidence="7">Monomer.</text>
</comment>
<comment type="subcellular location">
    <subcellularLocation>
        <location evidence="7">Cytoplasm</location>
    </subcellularLocation>
    <subcellularLocation>
        <location evidence="7">Cell membrane</location>
        <topology evidence="7">Peripheral membrane protein</topology>
    </subcellularLocation>
</comment>
<feature type="region of interest" description="G2" evidence="8">
    <location>
        <begin position="46"/>
        <end position="50"/>
    </location>
</feature>
<evidence type="ECO:0000256" key="7">
    <source>
        <dbReference type="HAMAP-Rule" id="MF_00367"/>
    </source>
</evidence>
<gene>
    <name evidence="7 12" type="primary">era</name>
    <name evidence="12" type="ORF">R50_2121</name>
</gene>
<dbReference type="GO" id="GO:0003924">
    <property type="term" value="F:GTPase activity"/>
    <property type="evidence" value="ECO:0007669"/>
    <property type="project" value="UniProtKB-UniRule"/>
</dbReference>
<feature type="region of interest" description="G3" evidence="8">
    <location>
        <begin position="67"/>
        <end position="70"/>
    </location>
</feature>
<dbReference type="InterPro" id="IPR004044">
    <property type="entry name" value="KH_dom_type_2"/>
</dbReference>
<evidence type="ECO:0000313" key="13">
    <source>
        <dbReference type="Proteomes" id="UP000503399"/>
    </source>
</evidence>
<keyword evidence="7" id="KW-0699">rRNA-binding</keyword>
<dbReference type="SUPFAM" id="SSF54814">
    <property type="entry name" value="Prokaryotic type KH domain (KH-domain type II)"/>
    <property type="match status" value="1"/>
</dbReference>
<keyword evidence="4 7" id="KW-0694">RNA-binding</keyword>
<keyword evidence="7" id="KW-0963">Cytoplasm</keyword>
<dbReference type="Proteomes" id="UP000503399">
    <property type="component" value="Chromosome"/>
</dbReference>
<dbReference type="SUPFAM" id="SSF52540">
    <property type="entry name" value="P-loop containing nucleoside triphosphate hydrolases"/>
    <property type="match status" value="1"/>
</dbReference>
<dbReference type="Pfam" id="PF01926">
    <property type="entry name" value="MMR_HSR1"/>
    <property type="match status" value="1"/>
</dbReference>
<feature type="binding site" evidence="7">
    <location>
        <begin position="67"/>
        <end position="71"/>
    </location>
    <ligand>
        <name>GTP</name>
        <dbReference type="ChEBI" id="CHEBI:37565"/>
    </ligand>
</feature>
<protein>
    <recommendedName>
        <fullName evidence="2 7">GTPase Era</fullName>
    </recommendedName>
</protein>
<dbReference type="HAMAP" id="MF_00367">
    <property type="entry name" value="GTPase_Era"/>
    <property type="match status" value="1"/>
</dbReference>
<feature type="binding site" evidence="7">
    <location>
        <begin position="129"/>
        <end position="132"/>
    </location>
    <ligand>
        <name>GTP</name>
        <dbReference type="ChEBI" id="CHEBI:37565"/>
    </ligand>
</feature>